<sequence length="67" mass="7328">MKSSTLKTYIAVHTWVGLVAGFALFIAFYAGAITVFTKRTAHADQFRRRGAQGGQRRRGARDDAAAI</sequence>
<keyword evidence="2" id="KW-0812">Transmembrane</keyword>
<reference evidence="3 4" key="1">
    <citation type="submission" date="2019-10" db="EMBL/GenBank/DDBJ databases">
        <title>Taxonomy of Antarctic Massilia spp.: description of Massilia rubra sp. nov., Massilia aquatica sp. nov., Massilia mucilaginosa sp. nov., Massilia frigida sp. nov. isolated from streams, lakes and regoliths.</title>
        <authorList>
            <person name="Holochova P."/>
            <person name="Sedlacek I."/>
            <person name="Kralova S."/>
            <person name="Maslanova I."/>
            <person name="Busse H.-J."/>
            <person name="Stankova E."/>
            <person name="Vrbovska V."/>
            <person name="Kovarovic V."/>
            <person name="Bartak M."/>
            <person name="Svec P."/>
            <person name="Pantucek R."/>
        </authorList>
    </citation>
    <scope>NUCLEOTIDE SEQUENCE [LARGE SCALE GENOMIC DNA]</scope>
    <source>
        <strain evidence="3 4">CCM 8694</strain>
    </source>
</reference>
<accession>A0ABX0MMW8</accession>
<evidence type="ECO:0008006" key="5">
    <source>
        <dbReference type="Google" id="ProtNLM"/>
    </source>
</evidence>
<evidence type="ECO:0000313" key="4">
    <source>
        <dbReference type="Proteomes" id="UP000610594"/>
    </source>
</evidence>
<dbReference type="RefSeq" id="WP_167238159.1">
    <property type="nucleotide sequence ID" value="NZ_WHJF01000046.1"/>
</dbReference>
<keyword evidence="4" id="KW-1185">Reference proteome</keyword>
<organism evidence="3 4">
    <name type="scientific">Massilia genomosp. 1</name>
    <dbReference type="NCBI Taxonomy" id="2609280"/>
    <lineage>
        <taxon>Bacteria</taxon>
        <taxon>Pseudomonadati</taxon>
        <taxon>Pseudomonadota</taxon>
        <taxon>Betaproteobacteria</taxon>
        <taxon>Burkholderiales</taxon>
        <taxon>Oxalobacteraceae</taxon>
        <taxon>Telluria group</taxon>
        <taxon>Massilia</taxon>
    </lineage>
</organism>
<dbReference type="Pfam" id="PF03929">
    <property type="entry name" value="PepSY_TM"/>
    <property type="match status" value="1"/>
</dbReference>
<feature type="transmembrane region" description="Helical" evidence="2">
    <location>
        <begin position="12"/>
        <end position="37"/>
    </location>
</feature>
<proteinExistence type="predicted"/>
<comment type="caution">
    <text evidence="3">The sequence shown here is derived from an EMBL/GenBank/DDBJ whole genome shotgun (WGS) entry which is preliminary data.</text>
</comment>
<keyword evidence="2" id="KW-0472">Membrane</keyword>
<evidence type="ECO:0000313" key="3">
    <source>
        <dbReference type="EMBL" id="NHZ64103.1"/>
    </source>
</evidence>
<keyword evidence="2" id="KW-1133">Transmembrane helix</keyword>
<feature type="region of interest" description="Disordered" evidence="1">
    <location>
        <begin position="46"/>
        <end position="67"/>
    </location>
</feature>
<evidence type="ECO:0000256" key="1">
    <source>
        <dbReference type="SAM" id="MobiDB-lite"/>
    </source>
</evidence>
<dbReference type="Proteomes" id="UP000610594">
    <property type="component" value="Unassembled WGS sequence"/>
</dbReference>
<name>A0ABX0MMW8_9BURK</name>
<evidence type="ECO:0000256" key="2">
    <source>
        <dbReference type="SAM" id="Phobius"/>
    </source>
</evidence>
<protein>
    <recommendedName>
        <fullName evidence="5">PepSY domain-containing protein</fullName>
    </recommendedName>
</protein>
<dbReference type="InterPro" id="IPR005625">
    <property type="entry name" value="PepSY-ass_TM"/>
</dbReference>
<dbReference type="EMBL" id="WHJF01000046">
    <property type="protein sequence ID" value="NHZ64103.1"/>
    <property type="molecule type" value="Genomic_DNA"/>
</dbReference>
<gene>
    <name evidence="3" type="ORF">F1735_17635</name>
</gene>